<dbReference type="AlphaFoldDB" id="A0A7L3NJF2"/>
<dbReference type="InterPro" id="IPR036397">
    <property type="entry name" value="RNaseH_sf"/>
</dbReference>
<accession>A0A7L3NJF2</accession>
<feature type="non-terminal residue" evidence="8">
    <location>
        <position position="98"/>
    </location>
</feature>
<protein>
    <submittedName>
        <fullName evidence="8">PO113 protein</fullName>
    </submittedName>
</protein>
<sequence length="98" mass="11235">SQWQWILKPLREDKPIPDALTVFTDAGKRSRRAAIIWKEGDQWCQHIIQASPQDNLQTLELLAVIWALHTFEEPVNIVSDSLYVVGVVSRIEDAVIKE</sequence>
<keyword evidence="9" id="KW-1185">Reference proteome</keyword>
<evidence type="ECO:0000259" key="7">
    <source>
        <dbReference type="PROSITE" id="PS50879"/>
    </source>
</evidence>
<dbReference type="PANTHER" id="PTHR41694:SF3">
    <property type="entry name" value="RNA-DIRECTED DNA POLYMERASE-RELATED"/>
    <property type="match status" value="1"/>
</dbReference>
<dbReference type="GO" id="GO:0003964">
    <property type="term" value="F:RNA-directed DNA polymerase activity"/>
    <property type="evidence" value="ECO:0007669"/>
    <property type="project" value="UniProtKB-KW"/>
</dbReference>
<gene>
    <name evidence="8" type="primary">Hervk</name>
    <name evidence="8" type="ORF">OREMEL_R13555</name>
</gene>
<keyword evidence="6" id="KW-0695">RNA-directed DNA polymerase</keyword>
<reference evidence="8 9" key="1">
    <citation type="submission" date="2019-09" db="EMBL/GenBank/DDBJ databases">
        <title>Bird 10,000 Genomes (B10K) Project - Family phase.</title>
        <authorList>
            <person name="Zhang G."/>
        </authorList>
    </citation>
    <scope>NUCLEOTIDE SEQUENCE [LARGE SCALE GENOMIC DNA]</scope>
    <source>
        <strain evidence="8">OUT-0002</strain>
    </source>
</reference>
<feature type="non-terminal residue" evidence="8">
    <location>
        <position position="1"/>
    </location>
</feature>
<keyword evidence="3" id="KW-0540">Nuclease</keyword>
<keyword evidence="4" id="KW-0255">Endonuclease</keyword>
<evidence type="ECO:0000256" key="1">
    <source>
        <dbReference type="ARBA" id="ARBA00022679"/>
    </source>
</evidence>
<evidence type="ECO:0000256" key="3">
    <source>
        <dbReference type="ARBA" id="ARBA00022722"/>
    </source>
</evidence>
<dbReference type="EMBL" id="VZUB01032174">
    <property type="protein sequence ID" value="NXU79047.1"/>
    <property type="molecule type" value="Genomic_DNA"/>
</dbReference>
<evidence type="ECO:0000256" key="4">
    <source>
        <dbReference type="ARBA" id="ARBA00022759"/>
    </source>
</evidence>
<keyword evidence="2" id="KW-0548">Nucleotidyltransferase</keyword>
<evidence type="ECO:0000313" key="8">
    <source>
        <dbReference type="EMBL" id="NXU79047.1"/>
    </source>
</evidence>
<proteinExistence type="predicted"/>
<evidence type="ECO:0000256" key="6">
    <source>
        <dbReference type="ARBA" id="ARBA00022918"/>
    </source>
</evidence>
<comment type="caution">
    <text evidence="8">The sequence shown here is derived from an EMBL/GenBank/DDBJ whole genome shotgun (WGS) entry which is preliminary data.</text>
</comment>
<dbReference type="SUPFAM" id="SSF53098">
    <property type="entry name" value="Ribonuclease H-like"/>
    <property type="match status" value="1"/>
</dbReference>
<dbReference type="GO" id="GO:0004523">
    <property type="term" value="F:RNA-DNA hybrid ribonuclease activity"/>
    <property type="evidence" value="ECO:0007669"/>
    <property type="project" value="InterPro"/>
</dbReference>
<dbReference type="PANTHER" id="PTHR41694">
    <property type="entry name" value="ENDOGENOUS RETROVIRUS GROUP K MEMBER POL PROTEIN"/>
    <property type="match status" value="1"/>
</dbReference>
<dbReference type="OrthoDB" id="9395371at2759"/>
<organism evidence="8 9">
    <name type="scientific">Oreotrochilus melanogaster</name>
    <dbReference type="NCBI Taxonomy" id="689266"/>
    <lineage>
        <taxon>Eukaryota</taxon>
        <taxon>Metazoa</taxon>
        <taxon>Chordata</taxon>
        <taxon>Craniata</taxon>
        <taxon>Vertebrata</taxon>
        <taxon>Euteleostomi</taxon>
        <taxon>Archelosauria</taxon>
        <taxon>Archosauria</taxon>
        <taxon>Dinosauria</taxon>
        <taxon>Saurischia</taxon>
        <taxon>Theropoda</taxon>
        <taxon>Coelurosauria</taxon>
        <taxon>Aves</taxon>
        <taxon>Neognathae</taxon>
        <taxon>Neoaves</taxon>
        <taxon>Strisores</taxon>
        <taxon>Apodiformes</taxon>
        <taxon>Trochilidae</taxon>
        <taxon>Oreotrochilus</taxon>
    </lineage>
</organism>
<dbReference type="Proteomes" id="UP000579904">
    <property type="component" value="Unassembled WGS sequence"/>
</dbReference>
<dbReference type="InterPro" id="IPR012337">
    <property type="entry name" value="RNaseH-like_sf"/>
</dbReference>
<evidence type="ECO:0000313" key="9">
    <source>
        <dbReference type="Proteomes" id="UP000579904"/>
    </source>
</evidence>
<name>A0A7L3NJF2_9AVES</name>
<dbReference type="GO" id="GO:0035613">
    <property type="term" value="F:RNA stem-loop binding"/>
    <property type="evidence" value="ECO:0007669"/>
    <property type="project" value="TreeGrafter"/>
</dbReference>
<dbReference type="Gene3D" id="3.30.420.10">
    <property type="entry name" value="Ribonuclease H-like superfamily/Ribonuclease H"/>
    <property type="match status" value="1"/>
</dbReference>
<evidence type="ECO:0000256" key="5">
    <source>
        <dbReference type="ARBA" id="ARBA00022801"/>
    </source>
</evidence>
<keyword evidence="5" id="KW-0378">Hydrolase</keyword>
<dbReference type="PROSITE" id="PS50879">
    <property type="entry name" value="RNASE_H_1"/>
    <property type="match status" value="1"/>
</dbReference>
<dbReference type="Pfam" id="PF00075">
    <property type="entry name" value="RNase_H"/>
    <property type="match status" value="1"/>
</dbReference>
<evidence type="ECO:0000256" key="2">
    <source>
        <dbReference type="ARBA" id="ARBA00022695"/>
    </source>
</evidence>
<dbReference type="InterPro" id="IPR002156">
    <property type="entry name" value="RNaseH_domain"/>
</dbReference>
<keyword evidence="1" id="KW-0808">Transferase</keyword>
<feature type="domain" description="RNase H type-1" evidence="7">
    <location>
        <begin position="16"/>
        <end position="98"/>
    </location>
</feature>